<dbReference type="HOGENOM" id="CLU_066245_0_0_6"/>
<keyword evidence="3 4" id="KW-0067">ATP-binding</keyword>
<keyword evidence="2 4" id="KW-0547">Nucleotide-binding</keyword>
<comment type="catalytic activity">
    <reaction evidence="4">
        <text>(6S)-5-formyl-5,6,7,8-tetrahydrofolate + ATP = (6R)-5,10-methenyltetrahydrofolate + ADP + phosphate</text>
        <dbReference type="Rhea" id="RHEA:10488"/>
        <dbReference type="ChEBI" id="CHEBI:30616"/>
        <dbReference type="ChEBI" id="CHEBI:43474"/>
        <dbReference type="ChEBI" id="CHEBI:57455"/>
        <dbReference type="ChEBI" id="CHEBI:57457"/>
        <dbReference type="ChEBI" id="CHEBI:456216"/>
        <dbReference type="EC" id="6.3.3.2"/>
    </reaction>
</comment>
<proteinExistence type="inferred from homology"/>
<evidence type="ECO:0000256" key="4">
    <source>
        <dbReference type="RuleBase" id="RU361279"/>
    </source>
</evidence>
<dbReference type="PANTHER" id="PTHR23407:SF1">
    <property type="entry name" value="5-FORMYLTETRAHYDROFOLATE CYCLO-LIGASE"/>
    <property type="match status" value="1"/>
</dbReference>
<dbReference type="SUPFAM" id="SSF100950">
    <property type="entry name" value="NagB/RpiA/CoA transferase-like"/>
    <property type="match status" value="1"/>
</dbReference>
<sequence>MRELHLSSTISEDTLVYMVSCFRRAAGQYHKKNIEGSILKPQFSSSPSAKATRTALRAQVRDARRCISDNEQHSFATTATKQILAELTKLKAKHIALYLTNDGELDTQPLIRALWEQGVNLYLPRLHPFSRGNLLFFAYTPETALVENKLKIPEPVLDIGKMILPHQLDAVVTPLVAFDSTGGRMGMGGGFYDRTLANWQKIGKPYPIGFAHDCQQVESLPSEHWDVPLPMIVTPTRVLRF</sequence>
<dbReference type="InterPro" id="IPR037171">
    <property type="entry name" value="NagB/RpiA_transferase-like"/>
</dbReference>
<reference evidence="5 6" key="1">
    <citation type="submission" date="2007-08" db="EMBL/GenBank/DDBJ databases">
        <title>Complete sequence of Shewanella sediminis HAW-EB3.</title>
        <authorList>
            <consortium name="US DOE Joint Genome Institute"/>
            <person name="Copeland A."/>
            <person name="Lucas S."/>
            <person name="Lapidus A."/>
            <person name="Barry K."/>
            <person name="Glavina del Rio T."/>
            <person name="Dalin E."/>
            <person name="Tice H."/>
            <person name="Pitluck S."/>
            <person name="Chertkov O."/>
            <person name="Brettin T."/>
            <person name="Bruce D."/>
            <person name="Detter J.C."/>
            <person name="Han C."/>
            <person name="Schmutz J."/>
            <person name="Larimer F."/>
            <person name="Land M."/>
            <person name="Hauser L."/>
            <person name="Kyrpides N."/>
            <person name="Kim E."/>
            <person name="Zhao J.-S."/>
            <person name="Richardson P."/>
        </authorList>
    </citation>
    <scope>NUCLEOTIDE SEQUENCE [LARGE SCALE GENOMIC DNA]</scope>
    <source>
        <strain evidence="5 6">HAW-EB3</strain>
    </source>
</reference>
<evidence type="ECO:0000256" key="2">
    <source>
        <dbReference type="ARBA" id="ARBA00022741"/>
    </source>
</evidence>
<dbReference type="GO" id="GO:0005524">
    <property type="term" value="F:ATP binding"/>
    <property type="evidence" value="ECO:0007669"/>
    <property type="project" value="UniProtKB-KW"/>
</dbReference>
<comment type="cofactor">
    <cofactor evidence="4">
        <name>Mg(2+)</name>
        <dbReference type="ChEBI" id="CHEBI:18420"/>
    </cofactor>
</comment>
<keyword evidence="4" id="KW-0460">Magnesium</keyword>
<evidence type="ECO:0000256" key="1">
    <source>
        <dbReference type="ARBA" id="ARBA00010638"/>
    </source>
</evidence>
<dbReference type="EC" id="6.3.3.2" evidence="4"/>
<protein>
    <recommendedName>
        <fullName evidence="4">5-formyltetrahydrofolate cyclo-ligase</fullName>
        <ecNumber evidence="4">6.3.3.2</ecNumber>
    </recommendedName>
</protein>
<dbReference type="Proteomes" id="UP000002015">
    <property type="component" value="Chromosome"/>
</dbReference>
<dbReference type="eggNOG" id="COG0212">
    <property type="taxonomic scope" value="Bacteria"/>
</dbReference>
<dbReference type="Gene3D" id="3.40.50.10420">
    <property type="entry name" value="NagB/RpiA/CoA transferase-like"/>
    <property type="match status" value="1"/>
</dbReference>
<evidence type="ECO:0000256" key="3">
    <source>
        <dbReference type="ARBA" id="ARBA00022840"/>
    </source>
</evidence>
<name>A8FZL7_SHESH</name>
<dbReference type="Pfam" id="PF01812">
    <property type="entry name" value="5-FTHF_cyc-lig"/>
    <property type="match status" value="1"/>
</dbReference>
<keyword evidence="5" id="KW-0436">Ligase</keyword>
<dbReference type="GO" id="GO:0046872">
    <property type="term" value="F:metal ion binding"/>
    <property type="evidence" value="ECO:0007669"/>
    <property type="project" value="UniProtKB-KW"/>
</dbReference>
<keyword evidence="4" id="KW-0479">Metal-binding</keyword>
<comment type="similarity">
    <text evidence="1 4">Belongs to the 5-formyltetrahydrofolate cyclo-ligase family.</text>
</comment>
<evidence type="ECO:0000313" key="5">
    <source>
        <dbReference type="EMBL" id="ABV38290.1"/>
    </source>
</evidence>
<dbReference type="InterPro" id="IPR002698">
    <property type="entry name" value="FTHF_cligase"/>
</dbReference>
<dbReference type="NCBIfam" id="TIGR02727">
    <property type="entry name" value="MTHFS_bact"/>
    <property type="match status" value="1"/>
</dbReference>
<gene>
    <name evidence="5" type="ordered locus">Ssed_3686</name>
</gene>
<keyword evidence="6" id="KW-1185">Reference proteome</keyword>
<dbReference type="KEGG" id="sse:Ssed_3686"/>
<dbReference type="AlphaFoldDB" id="A8FZL7"/>
<dbReference type="GO" id="GO:0009396">
    <property type="term" value="P:folic acid-containing compound biosynthetic process"/>
    <property type="evidence" value="ECO:0007669"/>
    <property type="project" value="TreeGrafter"/>
</dbReference>
<dbReference type="InterPro" id="IPR024185">
    <property type="entry name" value="FTHF_cligase-like_sf"/>
</dbReference>
<evidence type="ECO:0000313" key="6">
    <source>
        <dbReference type="Proteomes" id="UP000002015"/>
    </source>
</evidence>
<dbReference type="EMBL" id="CP000821">
    <property type="protein sequence ID" value="ABV38290.1"/>
    <property type="molecule type" value="Genomic_DNA"/>
</dbReference>
<organism evidence="5 6">
    <name type="scientific">Shewanella sediminis (strain HAW-EB3)</name>
    <dbReference type="NCBI Taxonomy" id="425104"/>
    <lineage>
        <taxon>Bacteria</taxon>
        <taxon>Pseudomonadati</taxon>
        <taxon>Pseudomonadota</taxon>
        <taxon>Gammaproteobacteria</taxon>
        <taxon>Alteromonadales</taxon>
        <taxon>Shewanellaceae</taxon>
        <taxon>Shewanella</taxon>
    </lineage>
</organism>
<dbReference type="GO" id="GO:0030272">
    <property type="term" value="F:5-formyltetrahydrofolate cyclo-ligase activity"/>
    <property type="evidence" value="ECO:0007669"/>
    <property type="project" value="UniProtKB-EC"/>
</dbReference>
<dbReference type="PANTHER" id="PTHR23407">
    <property type="entry name" value="ATPASE INHIBITOR/5-FORMYLTETRAHYDROFOLATE CYCLO-LIGASE"/>
    <property type="match status" value="1"/>
</dbReference>
<dbReference type="GO" id="GO:0035999">
    <property type="term" value="P:tetrahydrofolate interconversion"/>
    <property type="evidence" value="ECO:0007669"/>
    <property type="project" value="TreeGrafter"/>
</dbReference>
<accession>A8FZL7</accession>
<dbReference type="STRING" id="425104.Ssed_3686"/>